<reference evidence="1 2" key="1">
    <citation type="journal article" date="2022" name="Allergy">
        <title>Genome assembly and annotation of Periplaneta americana reveal a comprehensive cockroach allergen profile.</title>
        <authorList>
            <person name="Wang L."/>
            <person name="Xiong Q."/>
            <person name="Saelim N."/>
            <person name="Wang L."/>
            <person name="Nong W."/>
            <person name="Wan A.T."/>
            <person name="Shi M."/>
            <person name="Liu X."/>
            <person name="Cao Q."/>
            <person name="Hui J.H.L."/>
            <person name="Sookrung N."/>
            <person name="Leung T.F."/>
            <person name="Tungtrongchitr A."/>
            <person name="Tsui S.K.W."/>
        </authorList>
    </citation>
    <scope>NUCLEOTIDE SEQUENCE [LARGE SCALE GENOMIC DNA]</scope>
    <source>
        <strain evidence="1">PWHHKU_190912</strain>
    </source>
</reference>
<sequence>MSLGSSTESYPAFARIGLRENPGKNVNQNTWKTTGVAQSAKRLPADPKLRSGVGSIPAWADYLVGFFPRFPPTLRQMSGEGINIPEAAQRQWRFRVCA</sequence>
<evidence type="ECO:0000313" key="1">
    <source>
        <dbReference type="EMBL" id="KAJ4432929.1"/>
    </source>
</evidence>
<evidence type="ECO:0000313" key="2">
    <source>
        <dbReference type="Proteomes" id="UP001148838"/>
    </source>
</evidence>
<protein>
    <submittedName>
        <fullName evidence="1">Uncharacterized protein</fullName>
    </submittedName>
</protein>
<name>A0ABQ8SFN3_PERAM</name>
<dbReference type="EMBL" id="JAJSOF020000027">
    <property type="protein sequence ID" value="KAJ4432929.1"/>
    <property type="molecule type" value="Genomic_DNA"/>
</dbReference>
<keyword evidence="2" id="KW-1185">Reference proteome</keyword>
<organism evidence="1 2">
    <name type="scientific">Periplaneta americana</name>
    <name type="common">American cockroach</name>
    <name type="synonym">Blatta americana</name>
    <dbReference type="NCBI Taxonomy" id="6978"/>
    <lineage>
        <taxon>Eukaryota</taxon>
        <taxon>Metazoa</taxon>
        <taxon>Ecdysozoa</taxon>
        <taxon>Arthropoda</taxon>
        <taxon>Hexapoda</taxon>
        <taxon>Insecta</taxon>
        <taxon>Pterygota</taxon>
        <taxon>Neoptera</taxon>
        <taxon>Polyneoptera</taxon>
        <taxon>Dictyoptera</taxon>
        <taxon>Blattodea</taxon>
        <taxon>Blattoidea</taxon>
        <taxon>Blattidae</taxon>
        <taxon>Blattinae</taxon>
        <taxon>Periplaneta</taxon>
    </lineage>
</organism>
<gene>
    <name evidence="1" type="ORF">ANN_15186</name>
</gene>
<proteinExistence type="predicted"/>
<accession>A0ABQ8SFN3</accession>
<comment type="caution">
    <text evidence="1">The sequence shown here is derived from an EMBL/GenBank/DDBJ whole genome shotgun (WGS) entry which is preliminary data.</text>
</comment>
<dbReference type="Proteomes" id="UP001148838">
    <property type="component" value="Unassembled WGS sequence"/>
</dbReference>